<dbReference type="PANTHER" id="PTHR48025:SF1">
    <property type="entry name" value="RRM DOMAIN-CONTAINING PROTEIN"/>
    <property type="match status" value="1"/>
</dbReference>
<dbReference type="FunFam" id="1.25.40.10:FF:000632">
    <property type="entry name" value="Pre-mRNA splicing factor (Prp24), putative"/>
    <property type="match status" value="1"/>
</dbReference>
<feature type="compositionally biased region" description="Polar residues" evidence="10">
    <location>
        <begin position="814"/>
        <end position="824"/>
    </location>
</feature>
<evidence type="ECO:0000256" key="2">
    <source>
        <dbReference type="ARBA" id="ARBA00022664"/>
    </source>
</evidence>
<keyword evidence="6" id="KW-0539">Nucleus</keyword>
<proteinExistence type="predicted"/>
<evidence type="ECO:0000256" key="4">
    <source>
        <dbReference type="ARBA" id="ARBA00022884"/>
    </source>
</evidence>
<keyword evidence="5" id="KW-0508">mRNA splicing</keyword>
<feature type="region of interest" description="Disordered" evidence="10">
    <location>
        <begin position="1198"/>
        <end position="1276"/>
    </location>
</feature>
<dbReference type="SMART" id="SM00360">
    <property type="entry name" value="RRM"/>
    <property type="match status" value="4"/>
</dbReference>
<dbReference type="EMBL" id="MU006804">
    <property type="protein sequence ID" value="KAF2635726.1"/>
    <property type="molecule type" value="Genomic_DNA"/>
</dbReference>
<evidence type="ECO:0000256" key="9">
    <source>
        <dbReference type="PROSITE-ProRule" id="PRU00176"/>
    </source>
</evidence>
<feature type="region of interest" description="Disordered" evidence="10">
    <location>
        <begin position="1"/>
        <end position="117"/>
    </location>
</feature>
<evidence type="ECO:0000256" key="10">
    <source>
        <dbReference type="SAM" id="MobiDB-lite"/>
    </source>
</evidence>
<dbReference type="GO" id="GO:0005688">
    <property type="term" value="C:U6 snRNP"/>
    <property type="evidence" value="ECO:0007669"/>
    <property type="project" value="UniProtKB-ARBA"/>
</dbReference>
<feature type="compositionally biased region" description="Polar residues" evidence="10">
    <location>
        <begin position="142"/>
        <end position="157"/>
    </location>
</feature>
<keyword evidence="4 9" id="KW-0694">RNA-binding</keyword>
<feature type="compositionally biased region" description="Low complexity" evidence="10">
    <location>
        <begin position="1228"/>
        <end position="1238"/>
    </location>
</feature>
<feature type="compositionally biased region" description="Gly residues" evidence="10">
    <location>
        <begin position="1213"/>
        <end position="1227"/>
    </location>
</feature>
<dbReference type="InterPro" id="IPR031766">
    <property type="entry name" value="RRM_occluded"/>
</dbReference>
<dbReference type="InterPro" id="IPR000504">
    <property type="entry name" value="RRM_dom"/>
</dbReference>
<dbReference type="SUPFAM" id="SSF48452">
    <property type="entry name" value="TPR-like"/>
    <property type="match status" value="1"/>
</dbReference>
<dbReference type="PANTHER" id="PTHR48025">
    <property type="entry name" value="OS02G0815200 PROTEIN"/>
    <property type="match status" value="1"/>
</dbReference>
<organism evidence="12 13">
    <name type="scientific">Massarina eburnea CBS 473.64</name>
    <dbReference type="NCBI Taxonomy" id="1395130"/>
    <lineage>
        <taxon>Eukaryota</taxon>
        <taxon>Fungi</taxon>
        <taxon>Dikarya</taxon>
        <taxon>Ascomycota</taxon>
        <taxon>Pezizomycotina</taxon>
        <taxon>Dothideomycetes</taxon>
        <taxon>Pleosporomycetidae</taxon>
        <taxon>Pleosporales</taxon>
        <taxon>Massarineae</taxon>
        <taxon>Massarinaceae</taxon>
        <taxon>Massarina</taxon>
    </lineage>
</organism>
<dbReference type="Pfam" id="PF16842">
    <property type="entry name" value="RRM_occluded"/>
    <property type="match status" value="1"/>
</dbReference>
<feature type="compositionally biased region" description="Low complexity" evidence="10">
    <location>
        <begin position="29"/>
        <end position="39"/>
    </location>
</feature>
<dbReference type="Gene3D" id="1.25.40.10">
    <property type="entry name" value="Tetratricopeptide repeat domain"/>
    <property type="match status" value="2"/>
</dbReference>
<feature type="domain" description="RRM" evidence="11">
    <location>
        <begin position="906"/>
        <end position="982"/>
    </location>
</feature>
<feature type="compositionally biased region" description="Polar residues" evidence="10">
    <location>
        <begin position="1"/>
        <end position="11"/>
    </location>
</feature>
<dbReference type="AlphaFoldDB" id="A0A6A6RKM1"/>
<gene>
    <name evidence="12" type="ORF">P280DRAFT_411130</name>
</gene>
<feature type="region of interest" description="Disordered" evidence="10">
    <location>
        <begin position="742"/>
        <end position="829"/>
    </location>
</feature>
<evidence type="ECO:0000256" key="8">
    <source>
        <dbReference type="ARBA" id="ARBA00093627"/>
    </source>
</evidence>
<feature type="region of interest" description="Disordered" evidence="10">
    <location>
        <begin position="1086"/>
        <end position="1108"/>
    </location>
</feature>
<evidence type="ECO:0000313" key="12">
    <source>
        <dbReference type="EMBL" id="KAF2635726.1"/>
    </source>
</evidence>
<evidence type="ECO:0000256" key="6">
    <source>
        <dbReference type="ARBA" id="ARBA00023242"/>
    </source>
</evidence>
<protein>
    <recommendedName>
        <fullName evidence="8">U4/U6 snRNA-associated-splicing factor PRP24</fullName>
    </recommendedName>
</protein>
<feature type="domain" description="RRM" evidence="11">
    <location>
        <begin position="832"/>
        <end position="905"/>
    </location>
</feature>
<evidence type="ECO:0000259" key="11">
    <source>
        <dbReference type="PROSITE" id="PS50102"/>
    </source>
</evidence>
<dbReference type="SUPFAM" id="SSF54928">
    <property type="entry name" value="RNA-binding domain, RBD"/>
    <property type="match status" value="3"/>
</dbReference>
<keyword evidence="3" id="KW-0677">Repeat</keyword>
<comment type="subcellular location">
    <subcellularLocation>
        <location evidence="1">Nucleus</location>
    </subcellularLocation>
</comment>
<evidence type="ECO:0000256" key="1">
    <source>
        <dbReference type="ARBA" id="ARBA00004123"/>
    </source>
</evidence>
<dbReference type="Proteomes" id="UP000799753">
    <property type="component" value="Unassembled WGS sequence"/>
</dbReference>
<dbReference type="InterPro" id="IPR011990">
    <property type="entry name" value="TPR-like_helical_dom_sf"/>
</dbReference>
<evidence type="ECO:0000256" key="5">
    <source>
        <dbReference type="ARBA" id="ARBA00023187"/>
    </source>
</evidence>
<dbReference type="PROSITE" id="PS50096">
    <property type="entry name" value="IQ"/>
    <property type="match status" value="1"/>
</dbReference>
<keyword evidence="13" id="KW-1185">Reference proteome</keyword>
<evidence type="ECO:0000256" key="3">
    <source>
        <dbReference type="ARBA" id="ARBA00022737"/>
    </source>
</evidence>
<dbReference type="InterPro" id="IPR050502">
    <property type="entry name" value="Euk_RNA-bind_prot"/>
</dbReference>
<feature type="domain" description="RRM" evidence="11">
    <location>
        <begin position="996"/>
        <end position="1073"/>
    </location>
</feature>
<feature type="domain" description="RRM" evidence="11">
    <location>
        <begin position="1114"/>
        <end position="1185"/>
    </location>
</feature>
<evidence type="ECO:0000313" key="13">
    <source>
        <dbReference type="Proteomes" id="UP000799753"/>
    </source>
</evidence>
<dbReference type="GO" id="GO:0003723">
    <property type="term" value="F:RNA binding"/>
    <property type="evidence" value="ECO:0007669"/>
    <property type="project" value="UniProtKB-UniRule"/>
</dbReference>
<evidence type="ECO:0000256" key="7">
    <source>
        <dbReference type="ARBA" id="ARBA00093374"/>
    </source>
</evidence>
<dbReference type="GO" id="GO:0006397">
    <property type="term" value="P:mRNA processing"/>
    <property type="evidence" value="ECO:0007669"/>
    <property type="project" value="UniProtKB-KW"/>
</dbReference>
<dbReference type="PROSITE" id="PS50102">
    <property type="entry name" value="RRM"/>
    <property type="match status" value="4"/>
</dbReference>
<name>A0A6A6RKM1_9PLEO</name>
<sequence length="1276" mass="144033">MDINSLLSPQDSPARETPPPPPAHHARASPRASPSMPSPGKRAIRQMPSRTPSGLSQQITSSPQSHLQYQQLPSPSMSSFTNGHRKMHSATSTPPIERPMHSPRDARATPPHLVHRQASTPGMDALADLAAMQHQQQAARQNSVAQRPTFSLQNIPRTISGGSGSEISMADASPKPRTFASKALEQQHIDYLIQLDKSLAENPLDYYSHVSFVSILHQGFDYHVTSIDPANPRAYELLPVLREAFQNMAKKYPLGETLWEYRLNDEKALAVNIEERMTVLEYYKQATVDEPYSVKIWLSYGEYVGHLIACSWEQVPPEQWSNEEKAFGRELFTPQLLLDVWQQGADKVKYSLQDSSMIWDRYLQFLRDDLERSPPNHEKAAKVISVFNERLGQPHATWGHTLSTYASFVSSDRVKGDPETAMEQAIQQNNHIKQQYANREDFEFKLLQAIQQGDRDAEYHAMTRYLKWEKKTLSIYGTHIVNALYERATLRFPVDPSLWEDHIEFLIWQQDRSIDLLNVVERATQHCPWSGSLWSHRLLTLEAEQRRFQEIEGVKHTATGTGLLEDNIEELIKVQTSWCGYLRRRAFAPQASEDDADIAEVGIRSALEHVREVAMKKYGRNWPGDSRYRLERIHIKFWLQRDNVIEARSIWNSLVKSQQDSYDFWYRYYIWEMVLWSNHAIRDKNNAGQHLATPTGATAVLERGMLRLTTMDQPEPLIEMYVNHCEQHESVLKVRSAQIERRRSERTVAIRRQKEAAATAAKQAKEQVHHAADGSGKRKRENAYEESPAKKSKQVEIETEEMSVTSAPRAVSEAPSNAGSTSATQKRDREHASIIVQRLPSSATQLQIRKFFTDAGNVRNVTLKLEKDSVTAFVEFDTAEEAEFAMSKEVKGFEGKEITITRSESTTLYVANYPAHADEAFVRKLFTPFGEILGIRFPSLKFDTHRRFCYIQFAKADHAIAATQLDNTEVEGLKLIARISNPLHKKKRDGATAEGREVYVWHLNYRAKKREIQEAFAPFGKIERVNVPTKPNGNNKGFGYIVYETKESADRAVTEMNEKDFWGMPLKVQIASDRTDAKPKVKSIIENAASPADREATPASDVGATSTGPTVADRSIAILNLPDTVNDVRVKALVEPHGYKKITLMPQHGGAIIEFPSMEAAGKAEITLQGQDFDSRKLRVGTVKELKKQKGEYKASSNFIQPALVKRPAPAARGGGRGRGGRGGRPGLGRPTAPPRGALPESNGDAKSNQDFRAMLLGKKEQKSNNEEVKVDQMEG</sequence>
<feature type="compositionally biased region" description="Basic and acidic residues" evidence="10">
    <location>
        <begin position="763"/>
        <end position="796"/>
    </location>
</feature>
<dbReference type="CDD" id="cd00590">
    <property type="entry name" value="RRM_SF"/>
    <property type="match status" value="1"/>
</dbReference>
<feature type="compositionally biased region" description="Basic and acidic residues" evidence="10">
    <location>
        <begin position="742"/>
        <end position="755"/>
    </location>
</feature>
<reference evidence="12" key="1">
    <citation type="journal article" date="2020" name="Stud. Mycol.">
        <title>101 Dothideomycetes genomes: a test case for predicting lifestyles and emergence of pathogens.</title>
        <authorList>
            <person name="Haridas S."/>
            <person name="Albert R."/>
            <person name="Binder M."/>
            <person name="Bloem J."/>
            <person name="Labutti K."/>
            <person name="Salamov A."/>
            <person name="Andreopoulos B."/>
            <person name="Baker S."/>
            <person name="Barry K."/>
            <person name="Bills G."/>
            <person name="Bluhm B."/>
            <person name="Cannon C."/>
            <person name="Castanera R."/>
            <person name="Culley D."/>
            <person name="Daum C."/>
            <person name="Ezra D."/>
            <person name="Gonzalez J."/>
            <person name="Henrissat B."/>
            <person name="Kuo A."/>
            <person name="Liang C."/>
            <person name="Lipzen A."/>
            <person name="Lutzoni F."/>
            <person name="Magnuson J."/>
            <person name="Mondo S."/>
            <person name="Nolan M."/>
            <person name="Ohm R."/>
            <person name="Pangilinan J."/>
            <person name="Park H.-J."/>
            <person name="Ramirez L."/>
            <person name="Alfaro M."/>
            <person name="Sun H."/>
            <person name="Tritt A."/>
            <person name="Yoshinaga Y."/>
            <person name="Zwiers L.-H."/>
            <person name="Turgeon B."/>
            <person name="Goodwin S."/>
            <person name="Spatafora J."/>
            <person name="Crous P."/>
            <person name="Grigoriev I."/>
        </authorList>
    </citation>
    <scope>NUCLEOTIDE SEQUENCE</scope>
    <source>
        <strain evidence="12">CBS 473.64</strain>
    </source>
</reference>
<keyword evidence="2" id="KW-0507">mRNA processing</keyword>
<feature type="compositionally biased region" description="Basic and acidic residues" evidence="10">
    <location>
        <begin position="1258"/>
        <end position="1276"/>
    </location>
</feature>
<dbReference type="InterPro" id="IPR012677">
    <property type="entry name" value="Nucleotide-bd_a/b_plait_sf"/>
</dbReference>
<feature type="compositionally biased region" description="Basic and acidic residues" evidence="10">
    <location>
        <begin position="98"/>
        <end position="107"/>
    </location>
</feature>
<dbReference type="OrthoDB" id="360390at2759"/>
<feature type="compositionally biased region" description="Polar residues" evidence="10">
    <location>
        <begin position="48"/>
        <end position="82"/>
    </location>
</feature>
<dbReference type="FunFam" id="3.30.70.330:FF:000365">
    <property type="entry name" value="U4/U6 snRNA-associated-splicing factor PRP24"/>
    <property type="match status" value="1"/>
</dbReference>
<dbReference type="Gene3D" id="3.30.70.330">
    <property type="match status" value="4"/>
</dbReference>
<comment type="function">
    <text evidence="7">Functions as a recycling factor of the spliceosome, a machinery that forms on each precursor-messenger RNA (pre-mRNA) and catalyzes the removal of introns. Chaperones the re-annealing of U4 and U6 snRNAs (small nuclear RNAs) released from previous rounds of splicing, an initial step in reforming the U4/U6-U5 tri-snRNP (small nuclear ribonucleoprotein) that can reassemble into another spliceosome complex; this step involves binding U6 and facilitating the unwinding of the U6 internal stem loop, followed by base-pairing of U6 to U4.</text>
</comment>
<dbReference type="Pfam" id="PF00076">
    <property type="entry name" value="RRM_1"/>
    <property type="match status" value="3"/>
</dbReference>
<accession>A0A6A6RKM1</accession>
<dbReference type="InterPro" id="IPR035979">
    <property type="entry name" value="RBD_domain_sf"/>
</dbReference>
<dbReference type="GO" id="GO:0008380">
    <property type="term" value="P:RNA splicing"/>
    <property type="evidence" value="ECO:0007669"/>
    <property type="project" value="UniProtKB-KW"/>
</dbReference>
<feature type="region of interest" description="Disordered" evidence="10">
    <location>
        <begin position="142"/>
        <end position="174"/>
    </location>
</feature>